<protein>
    <recommendedName>
        <fullName evidence="3">N-acetyltransferase domain-containing protein</fullName>
    </recommendedName>
</protein>
<dbReference type="Proteomes" id="UP000254925">
    <property type="component" value="Unassembled WGS sequence"/>
</dbReference>
<dbReference type="InterPro" id="IPR016181">
    <property type="entry name" value="Acyl_CoA_acyltransferase"/>
</dbReference>
<evidence type="ECO:0008006" key="3">
    <source>
        <dbReference type="Google" id="ProtNLM"/>
    </source>
</evidence>
<organism evidence="1 2">
    <name type="scientific">Microvirga subterranea</name>
    <dbReference type="NCBI Taxonomy" id="186651"/>
    <lineage>
        <taxon>Bacteria</taxon>
        <taxon>Pseudomonadati</taxon>
        <taxon>Pseudomonadota</taxon>
        <taxon>Alphaproteobacteria</taxon>
        <taxon>Hyphomicrobiales</taxon>
        <taxon>Methylobacteriaceae</taxon>
        <taxon>Microvirga</taxon>
    </lineage>
</organism>
<name>A0A370HUE6_9HYPH</name>
<comment type="caution">
    <text evidence="1">The sequence shown here is derived from an EMBL/GenBank/DDBJ whole genome shotgun (WGS) entry which is preliminary data.</text>
</comment>
<sequence>MISQHSRGVPGLQRQMVLDRIRNYAARHGLASTLFHLAYRLANSAAMLMVFRIVVLARAEIDWGLVAGAGEHWTFLNHDEIRRFSAADPSLELDEAFIAAALARGDRCHAFVQDGALGAYAWFASGPTPIQDSLTAIFNPGWVYMYKAFTAPGFRGRRLYGIGVAKAMQSFLAQQNFQGLVSCVQSHNRASQKGLQRIGFRTVGKVFVLGGKRPFLSYASRGCRSVFHARILRSEPPV</sequence>
<dbReference type="AlphaFoldDB" id="A0A370HUE6"/>
<evidence type="ECO:0000313" key="1">
    <source>
        <dbReference type="EMBL" id="RDI62137.1"/>
    </source>
</evidence>
<keyword evidence="2" id="KW-1185">Reference proteome</keyword>
<dbReference type="EMBL" id="QQBB01000001">
    <property type="protein sequence ID" value="RDI62137.1"/>
    <property type="molecule type" value="Genomic_DNA"/>
</dbReference>
<reference evidence="1 2" key="1">
    <citation type="submission" date="2018-07" db="EMBL/GenBank/DDBJ databases">
        <title>Genomic Encyclopedia of Type Strains, Phase IV (KMG-IV): sequencing the most valuable type-strain genomes for metagenomic binning, comparative biology and taxonomic classification.</title>
        <authorList>
            <person name="Goeker M."/>
        </authorList>
    </citation>
    <scope>NUCLEOTIDE SEQUENCE [LARGE SCALE GENOMIC DNA]</scope>
    <source>
        <strain evidence="1 2">DSM 14364</strain>
    </source>
</reference>
<accession>A0A370HUE6</accession>
<evidence type="ECO:0000313" key="2">
    <source>
        <dbReference type="Proteomes" id="UP000254925"/>
    </source>
</evidence>
<dbReference type="SUPFAM" id="SSF55729">
    <property type="entry name" value="Acyl-CoA N-acyltransferases (Nat)"/>
    <property type="match status" value="1"/>
</dbReference>
<gene>
    <name evidence="1" type="ORF">DES45_101404</name>
</gene>
<dbReference type="Gene3D" id="3.40.630.30">
    <property type="match status" value="1"/>
</dbReference>
<proteinExistence type="predicted"/>